<comment type="caution">
    <text evidence="9">The sequence shown here is derived from an EMBL/GenBank/DDBJ whole genome shotgun (WGS) entry which is preliminary data.</text>
</comment>
<gene>
    <name evidence="9" type="ORF">HK099_008331</name>
</gene>
<dbReference type="SUPFAM" id="SSF52821">
    <property type="entry name" value="Rhodanese/Cell cycle control phosphatase"/>
    <property type="match status" value="1"/>
</dbReference>
<dbReference type="GO" id="GO:0051301">
    <property type="term" value="P:cell division"/>
    <property type="evidence" value="ECO:0007669"/>
    <property type="project" value="UniProtKB-KW"/>
</dbReference>
<sequence>MFKSTYHTPYHSNSSPISSSSLKKTSNNLNSNSIHPFAAQKGMMQNSSLLTNAHLNSPITVLSRDLESNLKVNGTPQVKTPVRRLFQDLKSTSSPPVPDINITSKKKELLFWDKTPMEISPSRNTKILLSSPKKFNQLFPEDANEKAKKNCSLEKVKKEFLSGSLYGLGHWNHRKCVGETENIFLTPPVQEKYVFSQEAVPTLQLQKHPVPSGSQKPIERMQLQLKFKKKLQKSLSENDFNSQPNKLRKNKEGDFMKSDKVYFDEDFLCMGIGNDLNKLELGVGPSVHVFKKELVDEITGVPYFEGVDKFKRISSKTLNKILTGEIANIPKNKLKIIDCRFPYEYEGGHVKGALNLNNFDSLRKIFEHKKNGIDGENLGDESSIIVFHCEYSLQRAPNM</sequence>
<keyword evidence="10" id="KW-1185">Reference proteome</keyword>
<keyword evidence="5" id="KW-0904">Protein phosphatase</keyword>
<dbReference type="GO" id="GO:0005737">
    <property type="term" value="C:cytoplasm"/>
    <property type="evidence" value="ECO:0007669"/>
    <property type="project" value="TreeGrafter"/>
</dbReference>
<name>A0AAD5Y2H0_9FUNG</name>
<dbReference type="GO" id="GO:0005634">
    <property type="term" value="C:nucleus"/>
    <property type="evidence" value="ECO:0007669"/>
    <property type="project" value="TreeGrafter"/>
</dbReference>
<feature type="region of interest" description="Disordered" evidence="7">
    <location>
        <begin position="1"/>
        <end position="34"/>
    </location>
</feature>
<dbReference type="GO" id="GO:1902751">
    <property type="term" value="P:positive regulation of cell cycle G2/M phase transition"/>
    <property type="evidence" value="ECO:0007669"/>
    <property type="project" value="InterPro"/>
</dbReference>
<evidence type="ECO:0000313" key="9">
    <source>
        <dbReference type="EMBL" id="KAJ3224532.1"/>
    </source>
</evidence>
<dbReference type="AlphaFoldDB" id="A0AAD5Y2H0"/>
<proteinExistence type="inferred from homology"/>
<evidence type="ECO:0000256" key="2">
    <source>
        <dbReference type="ARBA" id="ARBA00013064"/>
    </source>
</evidence>
<dbReference type="PANTHER" id="PTHR10828">
    <property type="entry name" value="M-PHASE INDUCER PHOSPHATASE DUAL SPECIFICITY PHOSPHATASE CDC25"/>
    <property type="match status" value="1"/>
</dbReference>
<evidence type="ECO:0000256" key="3">
    <source>
        <dbReference type="ARBA" id="ARBA00022618"/>
    </source>
</evidence>
<organism evidence="9 10">
    <name type="scientific">Clydaea vesicula</name>
    <dbReference type="NCBI Taxonomy" id="447962"/>
    <lineage>
        <taxon>Eukaryota</taxon>
        <taxon>Fungi</taxon>
        <taxon>Fungi incertae sedis</taxon>
        <taxon>Chytridiomycota</taxon>
        <taxon>Chytridiomycota incertae sedis</taxon>
        <taxon>Chytridiomycetes</taxon>
        <taxon>Lobulomycetales</taxon>
        <taxon>Lobulomycetaceae</taxon>
        <taxon>Clydaea</taxon>
    </lineage>
</organism>
<evidence type="ECO:0000256" key="4">
    <source>
        <dbReference type="ARBA" id="ARBA00022801"/>
    </source>
</evidence>
<dbReference type="Gene3D" id="3.40.250.10">
    <property type="entry name" value="Rhodanese-like domain"/>
    <property type="match status" value="1"/>
</dbReference>
<dbReference type="InterPro" id="IPR000751">
    <property type="entry name" value="MPI_Phosphatase"/>
</dbReference>
<feature type="compositionally biased region" description="Low complexity" evidence="7">
    <location>
        <begin position="12"/>
        <end position="34"/>
    </location>
</feature>
<accession>A0AAD5Y2H0</accession>
<feature type="domain" description="Rhodanese" evidence="8">
    <location>
        <begin position="330"/>
        <end position="399"/>
    </location>
</feature>
<dbReference type="InterPro" id="IPR036873">
    <property type="entry name" value="Rhodanese-like_dom_sf"/>
</dbReference>
<evidence type="ECO:0000259" key="8">
    <source>
        <dbReference type="PROSITE" id="PS50206"/>
    </source>
</evidence>
<evidence type="ECO:0000313" key="10">
    <source>
        <dbReference type="Proteomes" id="UP001211065"/>
    </source>
</evidence>
<protein>
    <recommendedName>
        <fullName evidence="2">protein-tyrosine-phosphatase</fullName>
        <ecNumber evidence="2">3.1.3.48</ecNumber>
    </recommendedName>
</protein>
<dbReference type="Proteomes" id="UP001211065">
    <property type="component" value="Unassembled WGS sequence"/>
</dbReference>
<evidence type="ECO:0000256" key="1">
    <source>
        <dbReference type="ARBA" id="ARBA00011065"/>
    </source>
</evidence>
<dbReference type="PROSITE" id="PS50206">
    <property type="entry name" value="RHODANESE_3"/>
    <property type="match status" value="1"/>
</dbReference>
<dbReference type="PRINTS" id="PR00716">
    <property type="entry name" value="MPIPHPHTASE"/>
</dbReference>
<keyword evidence="4" id="KW-0378">Hydrolase</keyword>
<dbReference type="Pfam" id="PF00581">
    <property type="entry name" value="Rhodanese"/>
    <property type="match status" value="1"/>
</dbReference>
<dbReference type="GO" id="GO:0004725">
    <property type="term" value="F:protein tyrosine phosphatase activity"/>
    <property type="evidence" value="ECO:0007669"/>
    <property type="project" value="UniProtKB-EC"/>
</dbReference>
<comment type="similarity">
    <text evidence="1">Belongs to the MPI phosphatase family.</text>
</comment>
<keyword evidence="3" id="KW-0132">Cell division</keyword>
<dbReference type="EMBL" id="JADGJW010000090">
    <property type="protein sequence ID" value="KAJ3224532.1"/>
    <property type="molecule type" value="Genomic_DNA"/>
</dbReference>
<keyword evidence="6" id="KW-0131">Cell cycle</keyword>
<evidence type="ECO:0000256" key="7">
    <source>
        <dbReference type="SAM" id="MobiDB-lite"/>
    </source>
</evidence>
<evidence type="ECO:0000256" key="5">
    <source>
        <dbReference type="ARBA" id="ARBA00022912"/>
    </source>
</evidence>
<feature type="compositionally biased region" description="Polar residues" evidence="7">
    <location>
        <begin position="1"/>
        <end position="11"/>
    </location>
</feature>
<evidence type="ECO:0000256" key="6">
    <source>
        <dbReference type="ARBA" id="ARBA00023306"/>
    </source>
</evidence>
<dbReference type="InterPro" id="IPR001763">
    <property type="entry name" value="Rhodanese-like_dom"/>
</dbReference>
<dbReference type="EC" id="3.1.3.48" evidence="2"/>
<reference evidence="9" key="1">
    <citation type="submission" date="2020-05" db="EMBL/GenBank/DDBJ databases">
        <title>Phylogenomic resolution of chytrid fungi.</title>
        <authorList>
            <person name="Stajich J.E."/>
            <person name="Amses K."/>
            <person name="Simmons R."/>
            <person name="Seto K."/>
            <person name="Myers J."/>
            <person name="Bonds A."/>
            <person name="Quandt C.A."/>
            <person name="Barry K."/>
            <person name="Liu P."/>
            <person name="Grigoriev I."/>
            <person name="Longcore J.E."/>
            <person name="James T.Y."/>
        </authorList>
    </citation>
    <scope>NUCLEOTIDE SEQUENCE</scope>
    <source>
        <strain evidence="9">JEL0476</strain>
    </source>
</reference>